<reference evidence="5" key="3">
    <citation type="submission" date="2023-04" db="EMBL/GenBank/DDBJ databases">
        <title>Four porcine-derived lactic acid bacteria strains analyses and their evaluation as potential probiotics based on genomics.</title>
        <authorList>
            <person name="Niu D."/>
        </authorList>
    </citation>
    <scope>NUCLEOTIDE SEQUENCE</scope>
    <source>
        <strain evidence="5">ZSA5</strain>
    </source>
</reference>
<evidence type="ECO:0000313" key="6">
    <source>
        <dbReference type="Proteomes" id="UP000029488"/>
    </source>
</evidence>
<keyword evidence="1" id="KW-0472">Membrane</keyword>
<organism evidence="3 6">
    <name type="scientific">Ligilactobacillus salivarius</name>
    <dbReference type="NCBI Taxonomy" id="1624"/>
    <lineage>
        <taxon>Bacteria</taxon>
        <taxon>Bacillati</taxon>
        <taxon>Bacillota</taxon>
        <taxon>Bacilli</taxon>
        <taxon>Lactobacillales</taxon>
        <taxon>Lactobacillaceae</taxon>
        <taxon>Ligilactobacillus</taxon>
    </lineage>
</organism>
<evidence type="ECO:0000313" key="5">
    <source>
        <dbReference type="EMBL" id="WII28694.1"/>
    </source>
</evidence>
<dbReference type="RefSeq" id="WP_034982286.1">
    <property type="nucleotide sequence ID" value="NZ_CP007646.1"/>
</dbReference>
<accession>A0A089QB14</accession>
<sequence length="321" mass="35206">MKKTIISGFIISIIGAILLAIGFGLKGNKSIVFEDLKPVIADSTKVTQAHTYKDINKLDIDVKDVNVEFREGKNYSVRYEGAKSSSPTVKKSGNQLQIKGRLSSHSIRFNGMSMYDDYYRNSDRNKMIITLPKDSKLDELNLKLSDSLLSQVNMTGIEADQVKASIHDTKLDLRDANFGNVELSAGDSDISMTNTVLSNGKLDLNDTDIRLNGGSLMQVAMNITDGDVDYNNLSIQGGNLRNNDGDIKMSNTQIQGGYKIDDTDGDILVSRVTVDGYRVQSNDGDVRLFEQTTSNGNVLEKNSNSDNVLDIISNDGDITVN</sequence>
<evidence type="ECO:0000313" key="7">
    <source>
        <dbReference type="Proteomes" id="UP000195378"/>
    </source>
</evidence>
<protein>
    <submittedName>
        <fullName evidence="5">DUF4097 domain-containing protein</fullName>
    </submittedName>
</protein>
<dbReference type="Pfam" id="PF13349">
    <property type="entry name" value="DUF4097"/>
    <property type="match status" value="1"/>
</dbReference>
<dbReference type="EMBL" id="CP007646">
    <property type="protein sequence ID" value="AIR09900.1"/>
    <property type="molecule type" value="Genomic_DNA"/>
</dbReference>
<evidence type="ECO:0000256" key="1">
    <source>
        <dbReference type="SAM" id="Phobius"/>
    </source>
</evidence>
<dbReference type="Proteomes" id="UP001231316">
    <property type="component" value="Chromosome"/>
</dbReference>
<keyword evidence="1" id="KW-0812">Transmembrane</keyword>
<reference evidence="3 6" key="1">
    <citation type="journal article" date="2014" name="BMC Genomics">
        <title>Unusual genome complexity in Lactobacillus salivarius JCM1046.</title>
        <authorList>
            <person name="Raftis E.J."/>
            <person name="Forde B.M."/>
            <person name="Claesson M.J."/>
            <person name="O'Toole P.W."/>
        </authorList>
    </citation>
    <scope>NUCLEOTIDE SEQUENCE [LARGE SCALE GENOMIC DNA]</scope>
    <source>
        <strain evidence="3 6">JCM1046</strain>
    </source>
</reference>
<feature type="domain" description="DUF4097" evidence="2">
    <location>
        <begin position="55"/>
        <end position="320"/>
    </location>
</feature>
<keyword evidence="1" id="KW-1133">Transmembrane helix</keyword>
<dbReference type="Proteomes" id="UP000195378">
    <property type="component" value="Chromosome"/>
</dbReference>
<evidence type="ECO:0000313" key="3">
    <source>
        <dbReference type="EMBL" id="AIR09900.1"/>
    </source>
</evidence>
<dbReference type="Proteomes" id="UP000029488">
    <property type="component" value="Chromosome"/>
</dbReference>
<proteinExistence type="predicted"/>
<dbReference type="InterPro" id="IPR025164">
    <property type="entry name" value="Toastrack_DUF4097"/>
</dbReference>
<reference evidence="4 7" key="2">
    <citation type="submission" date="2017-04" db="EMBL/GenBank/DDBJ databases">
        <title>Complete genome sequence of Lactobacillus salivarius ZLS006, a probiotic strain isolated from healthy piglet.</title>
        <authorList>
            <person name="Zhang D."/>
        </authorList>
    </citation>
    <scope>NUCLEOTIDE SEQUENCE [LARGE SCALE GENOMIC DNA]</scope>
    <source>
        <strain evidence="4 7">ZLS006</strain>
    </source>
</reference>
<dbReference type="EMBL" id="CP020858">
    <property type="protein sequence ID" value="ARU20012.1"/>
    <property type="molecule type" value="Genomic_DNA"/>
</dbReference>
<gene>
    <name evidence="4" type="ORF">B7R82_08720</name>
    <name evidence="3" type="ORF">LSJ_0136</name>
    <name evidence="5" type="ORF">QFE45_00660</name>
</gene>
<evidence type="ECO:0000313" key="4">
    <source>
        <dbReference type="EMBL" id="ARU20012.1"/>
    </source>
</evidence>
<evidence type="ECO:0000259" key="2">
    <source>
        <dbReference type="Pfam" id="PF13349"/>
    </source>
</evidence>
<dbReference type="EMBL" id="CP123971">
    <property type="protein sequence ID" value="WII28694.1"/>
    <property type="molecule type" value="Genomic_DNA"/>
</dbReference>
<feature type="transmembrane region" description="Helical" evidence="1">
    <location>
        <begin position="6"/>
        <end position="25"/>
    </location>
</feature>
<dbReference type="KEGG" id="lsj:LSJ_0136"/>
<name>A0A089QB14_9LACO</name>
<dbReference type="AlphaFoldDB" id="A0A089QB14"/>